<gene>
    <name evidence="2" type="ORF">ZT1A5_G1394</name>
</gene>
<organism evidence="2 3">
    <name type="scientific">Zymoseptoria tritici ST99CH_1A5</name>
    <dbReference type="NCBI Taxonomy" id="1276529"/>
    <lineage>
        <taxon>Eukaryota</taxon>
        <taxon>Fungi</taxon>
        <taxon>Dikarya</taxon>
        <taxon>Ascomycota</taxon>
        <taxon>Pezizomycotina</taxon>
        <taxon>Dothideomycetes</taxon>
        <taxon>Dothideomycetidae</taxon>
        <taxon>Mycosphaerellales</taxon>
        <taxon>Mycosphaerellaceae</taxon>
        <taxon>Zymoseptoria</taxon>
    </lineage>
</organism>
<evidence type="ECO:0000256" key="1">
    <source>
        <dbReference type="SAM" id="SignalP"/>
    </source>
</evidence>
<protein>
    <submittedName>
        <fullName evidence="2">Uncharacterized protein</fullName>
    </submittedName>
</protein>
<dbReference type="AlphaFoldDB" id="A0A1Y6L8L5"/>
<evidence type="ECO:0000313" key="3">
    <source>
        <dbReference type="Proteomes" id="UP000215453"/>
    </source>
</evidence>
<feature type="signal peptide" evidence="1">
    <location>
        <begin position="1"/>
        <end position="17"/>
    </location>
</feature>
<evidence type="ECO:0000313" key="2">
    <source>
        <dbReference type="EMBL" id="SMY19959.1"/>
    </source>
</evidence>
<proteinExistence type="predicted"/>
<dbReference type="Proteomes" id="UP000215453">
    <property type="component" value="Chromosome 1"/>
</dbReference>
<keyword evidence="1" id="KW-0732">Signal</keyword>
<reference evidence="2 3" key="1">
    <citation type="submission" date="2016-10" db="EMBL/GenBank/DDBJ databases">
        <authorList>
            <person name="Varghese N."/>
        </authorList>
    </citation>
    <scope>NUCLEOTIDE SEQUENCE [LARGE SCALE GENOMIC DNA]</scope>
</reference>
<sequence length="160" mass="16965">MHFNPLLALAFASFSSAAAVARDDKLVWTVSGLSATCSSDTSCSYTFSIAGPKFAGKNVPSFNAKCAAQIPGLDSTYHPCTLGPNSDGSPRPSAFDAYFFLDKSDARYNSLSVRMTYADGSSGQHRLVAGVSHPSYSEFQGLNKKTFEMFPFVDGSASSA</sequence>
<dbReference type="EMBL" id="LT882676">
    <property type="protein sequence ID" value="SMY19959.1"/>
    <property type="molecule type" value="Genomic_DNA"/>
</dbReference>
<accession>A0A1Y6L8L5</accession>
<name>A0A1Y6L8L5_ZYMTR</name>
<feature type="chain" id="PRO_5011966678" evidence="1">
    <location>
        <begin position="18"/>
        <end position="160"/>
    </location>
</feature>